<dbReference type="Proteomes" id="UP000289437">
    <property type="component" value="Unassembled WGS sequence"/>
</dbReference>
<dbReference type="PANTHER" id="PTHR43737:SF1">
    <property type="entry name" value="DUF1501 DOMAIN-CONTAINING PROTEIN"/>
    <property type="match status" value="1"/>
</dbReference>
<dbReference type="InterPro" id="IPR013783">
    <property type="entry name" value="Ig-like_fold"/>
</dbReference>
<gene>
    <name evidence="1" type="ORF">GRAN_3698</name>
</gene>
<organism evidence="1 2">
    <name type="scientific">Granulicella sibirica</name>
    <dbReference type="NCBI Taxonomy" id="2479048"/>
    <lineage>
        <taxon>Bacteria</taxon>
        <taxon>Pseudomonadati</taxon>
        <taxon>Acidobacteriota</taxon>
        <taxon>Terriglobia</taxon>
        <taxon>Terriglobales</taxon>
        <taxon>Acidobacteriaceae</taxon>
        <taxon>Granulicella</taxon>
    </lineage>
</organism>
<evidence type="ECO:0000313" key="2">
    <source>
        <dbReference type="Proteomes" id="UP000289437"/>
    </source>
</evidence>
<dbReference type="InterPro" id="IPR014756">
    <property type="entry name" value="Ig_E-set"/>
</dbReference>
<comment type="caution">
    <text evidence="1">The sequence shown here is derived from an EMBL/GenBank/DDBJ whole genome shotgun (WGS) entry which is preliminary data.</text>
</comment>
<keyword evidence="2" id="KW-1185">Reference proteome</keyword>
<reference evidence="2" key="2">
    <citation type="submission" date="2019-02" db="EMBL/GenBank/DDBJ databases">
        <title>Granulicella sibirica sp. nov., a psychrotolerant acidobacterium isolated from an organic soil layer in forested tundra, West Siberia.</title>
        <authorList>
            <person name="Oshkin I.Y."/>
            <person name="Kulichevskaya I.S."/>
            <person name="Rijpstra W.I.C."/>
            <person name="Sinninghe Damste J.S."/>
            <person name="Rakitin A.L."/>
            <person name="Ravin N.V."/>
            <person name="Dedysh S.N."/>
        </authorList>
    </citation>
    <scope>NUCLEOTIDE SEQUENCE [LARGE SCALE GENOMIC DNA]</scope>
    <source>
        <strain evidence="2">AF10</strain>
    </source>
</reference>
<evidence type="ECO:0000313" key="1">
    <source>
        <dbReference type="EMBL" id="RXH54594.1"/>
    </source>
</evidence>
<sequence length="1204" mass="122374">MLVRFLRRTSVALLSILILCLPGLSLAQKVTITPGYLDVAPGQKVQYAAAVTGLANRAVTWEVSEIVGGTAALGRITAAGVYTAPLAVPSSGVTITAIASDRKTSASVYVNVAGVGPTLQSFSPNPVYIGTYTMTLTGSGFKRGMVVMAGGVDLQTTYVNSSKATVVGWQAAVGTVAFQAKNPGTLLGPALAIAFKSKTPQAISPAVLTLPLGGKEQFVSDGATSWTANVGTITTGGRYTAPAKMPLMHTALITATGNDGAAVATVTLVVPQTISPVSASVKLGATQQFSSPGATNWTASSGTISAKGLFTASMTRPASGTATITAKGPGGSASAIVKLIAPQAVAPLTASVMLGKTQQFTSAGATSWKATAGTITSAGFYTAPAVMPVSKGVTVTATGSGGSASATVTLVGTQVISPVTVSLALGKSQQFTSAGATSWSASAGTITSTGLYTAPGTAISSGMVTITATGAGGSATAKVTLPSTQTISPTSASIYLGATQLFVSPGATSWTATAGTILAGVYVAPLVMPASGSATITATGAGGSASATVSLLGTQTILPTSVSLALGGKQQFVSVGATSWTASAGTITSTGLYTAPATAPSVSITVTASGPGGSASASVTLPSSSLMVSSVAGGTLPLGIFSTTIGGAGFTSASVASINGVALRTTYKSASSLAISGFSGTAGTASLTVSNGSATSAPLLVTVGVANPLASPSAARRFLEQGAFGPTPTDAAHVQTIGEAAWITEQLKMAQVSNYSSITTDQDGMPNHFLTNAVMNSDQLRQRVAFALSQIFVTSLDKIIWNSNMILFQNMLLADAFTNYRQIMADVTLSPAMGQYLDMANNAAADPTIGSAANENYARELMQLFTIGTNALNADGSTQLDANGLPIPNYVQSNISEFARVYTGWTYAPGAGTPVEWGAYITSNGPMVPYTPEHDFGSKQLLYGVTSPAGVTPLQDLNNALDSIFSSPSIAPFVSKQLIQHLVKSNPSPAYVARVSAAFNNNGKGVKGDMQAVITAILMDPEARANDAGGKDLPTDGHLQEPALFIAGMVRAFGGQMTDENYYADELAEMGQDLFSSPSVFNYYAPNYMVPGTALLGPEFQINTPNNALVRVNEVSTLMYSEWADSVQDNGPGTTVDLTPYVPLTTNISTLIDALDLTLTHGTMPTAMKAAIVTAVSAEDQGSLRQVQTACYLILTSNYYNVWH</sequence>
<protein>
    <submittedName>
        <fullName evidence="1">Uncharacterized protein</fullName>
    </submittedName>
</protein>
<dbReference type="PANTHER" id="PTHR43737">
    <property type="entry name" value="BLL7424 PROTEIN"/>
    <property type="match status" value="1"/>
</dbReference>
<name>A0A4V1L556_9BACT</name>
<proteinExistence type="predicted"/>
<dbReference type="SUPFAM" id="SSF81296">
    <property type="entry name" value="E set domains"/>
    <property type="match status" value="1"/>
</dbReference>
<dbReference type="Pfam" id="PF08811">
    <property type="entry name" value="DUF1800"/>
    <property type="match status" value="1"/>
</dbReference>
<dbReference type="InterPro" id="IPR014917">
    <property type="entry name" value="DUF1800"/>
</dbReference>
<reference evidence="1 2" key="1">
    <citation type="submission" date="2018-11" db="EMBL/GenBank/DDBJ databases">
        <authorList>
            <person name="Mardanov A.V."/>
            <person name="Ravin N.V."/>
            <person name="Dedysh S.N."/>
        </authorList>
    </citation>
    <scope>NUCLEOTIDE SEQUENCE [LARGE SCALE GENOMIC DNA]</scope>
    <source>
        <strain evidence="1 2">AF10</strain>
    </source>
</reference>
<dbReference type="EMBL" id="RDSM01000003">
    <property type="protein sequence ID" value="RXH54594.1"/>
    <property type="molecule type" value="Genomic_DNA"/>
</dbReference>
<dbReference type="AlphaFoldDB" id="A0A4V1L556"/>
<dbReference type="Gene3D" id="2.60.40.10">
    <property type="entry name" value="Immunoglobulins"/>
    <property type="match status" value="1"/>
</dbReference>
<accession>A0A4V1L556</accession>